<organism evidence="2 3">
    <name type="scientific">Streptomyces heliomycini</name>
    <dbReference type="NCBI Taxonomy" id="284032"/>
    <lineage>
        <taxon>Bacteria</taxon>
        <taxon>Bacillati</taxon>
        <taxon>Actinomycetota</taxon>
        <taxon>Actinomycetes</taxon>
        <taxon>Kitasatosporales</taxon>
        <taxon>Streptomycetaceae</taxon>
        <taxon>Streptomyces</taxon>
    </lineage>
</organism>
<evidence type="ECO:0000313" key="2">
    <source>
        <dbReference type="EMBL" id="MFB9353055.1"/>
    </source>
</evidence>
<accession>A0ABV5LMC4</accession>
<name>A0ABV5LMC4_9ACTN</name>
<proteinExistence type="predicted"/>
<protein>
    <submittedName>
        <fullName evidence="2">Uncharacterized protein</fullName>
    </submittedName>
</protein>
<dbReference type="EMBL" id="JBHMDI010000295">
    <property type="protein sequence ID" value="MFB9353055.1"/>
    <property type="molecule type" value="Genomic_DNA"/>
</dbReference>
<feature type="compositionally biased region" description="Low complexity" evidence="1">
    <location>
        <begin position="57"/>
        <end position="68"/>
    </location>
</feature>
<comment type="caution">
    <text evidence="2">The sequence shown here is derived from an EMBL/GenBank/DDBJ whole genome shotgun (WGS) entry which is preliminary data.</text>
</comment>
<gene>
    <name evidence="2" type="ORF">ACFFUA_37655</name>
</gene>
<dbReference type="Proteomes" id="UP001589753">
    <property type="component" value="Unassembled WGS sequence"/>
</dbReference>
<sequence>MAIRDQSPPDGPDGTGGSSVRRAVSLGSAAADPGPMLAPAVRRTAAPEPDEGGTGEAGTARPAPATAGSEAAPERPAATGGTA</sequence>
<reference evidence="2 3" key="1">
    <citation type="submission" date="2024-09" db="EMBL/GenBank/DDBJ databases">
        <authorList>
            <person name="Sun Q."/>
            <person name="Mori K."/>
        </authorList>
    </citation>
    <scope>NUCLEOTIDE SEQUENCE [LARGE SCALE GENOMIC DNA]</scope>
    <source>
        <strain evidence="2 3">JCM 9767</strain>
    </source>
</reference>
<keyword evidence="3" id="KW-1185">Reference proteome</keyword>
<feature type="non-terminal residue" evidence="2">
    <location>
        <position position="83"/>
    </location>
</feature>
<feature type="region of interest" description="Disordered" evidence="1">
    <location>
        <begin position="1"/>
        <end position="83"/>
    </location>
</feature>
<evidence type="ECO:0000256" key="1">
    <source>
        <dbReference type="SAM" id="MobiDB-lite"/>
    </source>
</evidence>
<evidence type="ECO:0000313" key="3">
    <source>
        <dbReference type="Proteomes" id="UP001589753"/>
    </source>
</evidence>